<evidence type="ECO:0000256" key="1">
    <source>
        <dbReference type="ARBA" id="ARBA00003822"/>
    </source>
</evidence>
<dbReference type="InterPro" id="IPR006131">
    <property type="entry name" value="Asp_carbamoyltransf_Asp/Orn-bd"/>
</dbReference>
<sequence>MPPHLLSLQEFDKETLYSIIQTGIAIKRNPENYAKACEGKGLLMLFQKTSTRTYLSFQSGIHRMGGYAAAMDWDSSNFSISPIRYEARYASRNCDAMMARLKKHADLLELAEYSAVPVINGCCDKYHPCQALADLMTIYEVAGSFEGVTVTYVGVHNNVANSLIAGCITLGVRLLLVTPIVNEASWDEALMDKAYRSGHVETVSDLADAVRRTDFLYTDTWVDMEFFRNPDYEQEKLRRMERMMPFQVNSANLGGYRPYLMHDMPIHPGYEIEEELVESERSIIYEQAENRMHVQKSLLLHLFGAKIHDKHGNIK</sequence>
<keyword evidence="2 3" id="KW-0808">Transferase</keyword>
<dbReference type="GO" id="GO:0019240">
    <property type="term" value="P:citrulline biosynthetic process"/>
    <property type="evidence" value="ECO:0007669"/>
    <property type="project" value="TreeGrafter"/>
</dbReference>
<dbReference type="GO" id="GO:0042450">
    <property type="term" value="P:L-arginine biosynthetic process via ornithine"/>
    <property type="evidence" value="ECO:0007669"/>
    <property type="project" value="TreeGrafter"/>
</dbReference>
<reference evidence="6 7" key="1">
    <citation type="journal article" date="2007" name="Int. J. Syst. Evol. Microbiol.">
        <title>Paenibacillus ginsengarvi sp. nov., isolated from soil from ginseng cultivation.</title>
        <authorList>
            <person name="Yoon M.H."/>
            <person name="Ten L.N."/>
            <person name="Im W.T."/>
        </authorList>
    </citation>
    <scope>NUCLEOTIDE SEQUENCE [LARGE SCALE GENOMIC DNA]</scope>
    <source>
        <strain evidence="6 7">KCTC 13059</strain>
    </source>
</reference>
<comment type="caution">
    <text evidence="6">The sequence shown here is derived from an EMBL/GenBank/DDBJ whole genome shotgun (WGS) entry which is preliminary data.</text>
</comment>
<organism evidence="6 7">
    <name type="scientific">Paenibacillus ginsengarvi</name>
    <dbReference type="NCBI Taxonomy" id="400777"/>
    <lineage>
        <taxon>Bacteria</taxon>
        <taxon>Bacillati</taxon>
        <taxon>Bacillota</taxon>
        <taxon>Bacilli</taxon>
        <taxon>Bacillales</taxon>
        <taxon>Paenibacillaceae</taxon>
        <taxon>Paenibacillus</taxon>
    </lineage>
</organism>
<evidence type="ECO:0000259" key="4">
    <source>
        <dbReference type="Pfam" id="PF00185"/>
    </source>
</evidence>
<dbReference type="GO" id="GO:0004585">
    <property type="term" value="F:ornithine carbamoyltransferase activity"/>
    <property type="evidence" value="ECO:0007669"/>
    <property type="project" value="UniProtKB-EC"/>
</dbReference>
<dbReference type="GO" id="GO:0016597">
    <property type="term" value="F:amino acid binding"/>
    <property type="evidence" value="ECO:0007669"/>
    <property type="project" value="InterPro"/>
</dbReference>
<evidence type="ECO:0000256" key="3">
    <source>
        <dbReference type="RuleBase" id="RU003634"/>
    </source>
</evidence>
<dbReference type="EMBL" id="RBAH01000010">
    <property type="protein sequence ID" value="RKN83968.1"/>
    <property type="molecule type" value="Genomic_DNA"/>
</dbReference>
<dbReference type="AlphaFoldDB" id="A0A3B0CGH6"/>
<dbReference type="OrthoDB" id="9802587at2"/>
<feature type="domain" description="Aspartate/ornithine carbamoyltransferase carbamoyl-P binding" evidence="5">
    <location>
        <begin position="4"/>
        <end position="140"/>
    </location>
</feature>
<dbReference type="InterPro" id="IPR006132">
    <property type="entry name" value="Asp/Orn_carbamoyltranf_P-bd"/>
</dbReference>
<dbReference type="Proteomes" id="UP000282311">
    <property type="component" value="Unassembled WGS sequence"/>
</dbReference>
<evidence type="ECO:0000313" key="6">
    <source>
        <dbReference type="EMBL" id="RKN83968.1"/>
    </source>
</evidence>
<keyword evidence="7" id="KW-1185">Reference proteome</keyword>
<dbReference type="InterPro" id="IPR002292">
    <property type="entry name" value="Orn/put_carbamltrans"/>
</dbReference>
<dbReference type="PROSITE" id="PS00097">
    <property type="entry name" value="CARBAMOYLTRANSFERASE"/>
    <property type="match status" value="1"/>
</dbReference>
<dbReference type="Pfam" id="PF02729">
    <property type="entry name" value="OTCace_N"/>
    <property type="match status" value="1"/>
</dbReference>
<gene>
    <name evidence="6" type="ORF">D7M11_15415</name>
</gene>
<dbReference type="InterPro" id="IPR036901">
    <property type="entry name" value="Asp/Orn_carbamoylTrfase_sf"/>
</dbReference>
<dbReference type="SUPFAM" id="SSF53671">
    <property type="entry name" value="Aspartate/ornithine carbamoyltransferase"/>
    <property type="match status" value="1"/>
</dbReference>
<dbReference type="InterPro" id="IPR006130">
    <property type="entry name" value="Asp/Orn_carbamoylTrfase"/>
</dbReference>
<comment type="function">
    <text evidence="1">Reversibly catalyzes the transfer of the carbamoyl group from carbamoyl phosphate (CP) to the N(epsilon) atom of ornithine (ORN) to produce L-citrulline.</text>
</comment>
<comment type="similarity">
    <text evidence="3">Belongs to the aspartate/ornithine carbamoyltransferase superfamily.</text>
</comment>
<name>A0A3B0CGH6_9BACL</name>
<dbReference type="PANTHER" id="PTHR45753">
    <property type="entry name" value="ORNITHINE CARBAMOYLTRANSFERASE, MITOCHONDRIAL"/>
    <property type="match status" value="1"/>
</dbReference>
<dbReference type="PRINTS" id="PR00102">
    <property type="entry name" value="OTCASE"/>
</dbReference>
<evidence type="ECO:0000313" key="7">
    <source>
        <dbReference type="Proteomes" id="UP000282311"/>
    </source>
</evidence>
<evidence type="ECO:0000259" key="5">
    <source>
        <dbReference type="Pfam" id="PF02729"/>
    </source>
</evidence>
<dbReference type="Gene3D" id="3.40.50.1370">
    <property type="entry name" value="Aspartate/ornithine carbamoyltransferase"/>
    <property type="match status" value="2"/>
</dbReference>
<accession>A0A3B0CGH6</accession>
<dbReference type="PANTHER" id="PTHR45753:SF3">
    <property type="entry name" value="ORNITHINE TRANSCARBAMYLASE, MITOCHONDRIAL"/>
    <property type="match status" value="1"/>
</dbReference>
<feature type="domain" description="Aspartate/ornithine carbamoyltransferase Asp/Orn-binding" evidence="4">
    <location>
        <begin position="146"/>
        <end position="301"/>
    </location>
</feature>
<dbReference type="EC" id="2.1.3.3" evidence="6"/>
<dbReference type="PRINTS" id="PR00100">
    <property type="entry name" value="AOTCASE"/>
</dbReference>
<proteinExistence type="inferred from homology"/>
<evidence type="ECO:0000256" key="2">
    <source>
        <dbReference type="ARBA" id="ARBA00022679"/>
    </source>
</evidence>
<protein>
    <submittedName>
        <fullName evidence="6">Ornithine carbamoyltransferase</fullName>
        <ecNumber evidence="6">2.1.3.3</ecNumber>
    </submittedName>
</protein>
<dbReference type="Pfam" id="PF00185">
    <property type="entry name" value="OTCace"/>
    <property type="match status" value="1"/>
</dbReference>